<keyword evidence="4" id="KW-1185">Reference proteome</keyword>
<protein>
    <submittedName>
        <fullName evidence="3">Uncharacterized protein</fullName>
    </submittedName>
</protein>
<name>A0A804PRN8_MAIZE</name>
<organism evidence="3 4">
    <name type="scientific">Zea mays</name>
    <name type="common">Maize</name>
    <dbReference type="NCBI Taxonomy" id="4577"/>
    <lineage>
        <taxon>Eukaryota</taxon>
        <taxon>Viridiplantae</taxon>
        <taxon>Streptophyta</taxon>
        <taxon>Embryophyta</taxon>
        <taxon>Tracheophyta</taxon>
        <taxon>Spermatophyta</taxon>
        <taxon>Magnoliopsida</taxon>
        <taxon>Liliopsida</taxon>
        <taxon>Poales</taxon>
        <taxon>Poaceae</taxon>
        <taxon>PACMAD clade</taxon>
        <taxon>Panicoideae</taxon>
        <taxon>Andropogonodae</taxon>
        <taxon>Andropogoneae</taxon>
        <taxon>Tripsacinae</taxon>
        <taxon>Zea</taxon>
    </lineage>
</organism>
<keyword evidence="2" id="KW-0812">Transmembrane</keyword>
<evidence type="ECO:0000313" key="3">
    <source>
        <dbReference type="EnsemblPlants" id="Zm00001eb265010_P002"/>
    </source>
</evidence>
<evidence type="ECO:0000256" key="1">
    <source>
        <dbReference type="SAM" id="MobiDB-lite"/>
    </source>
</evidence>
<accession>A0A804PRN8</accession>
<proteinExistence type="predicted"/>
<dbReference type="Proteomes" id="UP000007305">
    <property type="component" value="Chromosome 6"/>
</dbReference>
<feature type="transmembrane region" description="Helical" evidence="2">
    <location>
        <begin position="12"/>
        <end position="32"/>
    </location>
</feature>
<dbReference type="EnsemblPlants" id="Zm00001eb265010_T002">
    <property type="protein sequence ID" value="Zm00001eb265010_P002"/>
    <property type="gene ID" value="Zm00001eb265010"/>
</dbReference>
<reference evidence="4" key="1">
    <citation type="journal article" date="2009" name="Science">
        <title>The B73 maize genome: complexity, diversity, and dynamics.</title>
        <authorList>
            <person name="Schnable P.S."/>
            <person name="Ware D."/>
            <person name="Fulton R.S."/>
            <person name="Stein J.C."/>
            <person name="Wei F."/>
            <person name="Pasternak S."/>
            <person name="Liang C."/>
            <person name="Zhang J."/>
            <person name="Fulton L."/>
            <person name="Graves T.A."/>
            <person name="Minx P."/>
            <person name="Reily A.D."/>
            <person name="Courtney L."/>
            <person name="Kruchowski S.S."/>
            <person name="Tomlinson C."/>
            <person name="Strong C."/>
            <person name="Delehaunty K."/>
            <person name="Fronick C."/>
            <person name="Courtney B."/>
            <person name="Rock S.M."/>
            <person name="Belter E."/>
            <person name="Du F."/>
            <person name="Kim K."/>
            <person name="Abbott R.M."/>
            <person name="Cotton M."/>
            <person name="Levy A."/>
            <person name="Marchetto P."/>
            <person name="Ochoa K."/>
            <person name="Jackson S.M."/>
            <person name="Gillam B."/>
            <person name="Chen W."/>
            <person name="Yan L."/>
            <person name="Higginbotham J."/>
            <person name="Cardenas M."/>
            <person name="Waligorski J."/>
            <person name="Applebaum E."/>
            <person name="Phelps L."/>
            <person name="Falcone J."/>
            <person name="Kanchi K."/>
            <person name="Thane T."/>
            <person name="Scimone A."/>
            <person name="Thane N."/>
            <person name="Henke J."/>
            <person name="Wang T."/>
            <person name="Ruppert J."/>
            <person name="Shah N."/>
            <person name="Rotter K."/>
            <person name="Hodges J."/>
            <person name="Ingenthron E."/>
            <person name="Cordes M."/>
            <person name="Kohlberg S."/>
            <person name="Sgro J."/>
            <person name="Delgado B."/>
            <person name="Mead K."/>
            <person name="Chinwalla A."/>
            <person name="Leonard S."/>
            <person name="Crouse K."/>
            <person name="Collura K."/>
            <person name="Kudrna D."/>
            <person name="Currie J."/>
            <person name="He R."/>
            <person name="Angelova A."/>
            <person name="Rajasekar S."/>
            <person name="Mueller T."/>
            <person name="Lomeli R."/>
            <person name="Scara G."/>
            <person name="Ko A."/>
            <person name="Delaney K."/>
            <person name="Wissotski M."/>
            <person name="Lopez G."/>
            <person name="Campos D."/>
            <person name="Braidotti M."/>
            <person name="Ashley E."/>
            <person name="Golser W."/>
            <person name="Kim H."/>
            <person name="Lee S."/>
            <person name="Lin J."/>
            <person name="Dujmic Z."/>
            <person name="Kim W."/>
            <person name="Talag J."/>
            <person name="Zuccolo A."/>
            <person name="Fan C."/>
            <person name="Sebastian A."/>
            <person name="Kramer M."/>
            <person name="Spiegel L."/>
            <person name="Nascimento L."/>
            <person name="Zutavern T."/>
            <person name="Miller B."/>
            <person name="Ambroise C."/>
            <person name="Muller S."/>
            <person name="Spooner W."/>
            <person name="Narechania A."/>
            <person name="Ren L."/>
            <person name="Wei S."/>
            <person name="Kumari S."/>
            <person name="Faga B."/>
            <person name="Levy M.J."/>
            <person name="McMahan L."/>
            <person name="Van Buren P."/>
            <person name="Vaughn M.W."/>
            <person name="Ying K."/>
            <person name="Yeh C.-T."/>
            <person name="Emrich S.J."/>
            <person name="Jia Y."/>
            <person name="Kalyanaraman A."/>
            <person name="Hsia A.-P."/>
            <person name="Barbazuk W.B."/>
            <person name="Baucom R.S."/>
            <person name="Brutnell T.P."/>
            <person name="Carpita N.C."/>
            <person name="Chaparro C."/>
            <person name="Chia J.-M."/>
            <person name="Deragon J.-M."/>
            <person name="Estill J.C."/>
            <person name="Fu Y."/>
            <person name="Jeddeloh J.A."/>
            <person name="Han Y."/>
            <person name="Lee H."/>
            <person name="Li P."/>
            <person name="Lisch D.R."/>
            <person name="Liu S."/>
            <person name="Liu Z."/>
            <person name="Nagel D.H."/>
            <person name="McCann M.C."/>
            <person name="SanMiguel P."/>
            <person name="Myers A.M."/>
            <person name="Nettleton D."/>
            <person name="Nguyen J."/>
            <person name="Penning B.W."/>
            <person name="Ponnala L."/>
            <person name="Schneider K.L."/>
            <person name="Schwartz D.C."/>
            <person name="Sharma A."/>
            <person name="Soderlund C."/>
            <person name="Springer N.M."/>
            <person name="Sun Q."/>
            <person name="Wang H."/>
            <person name="Waterman M."/>
            <person name="Westerman R."/>
            <person name="Wolfgruber T.K."/>
            <person name="Yang L."/>
            <person name="Yu Y."/>
            <person name="Zhang L."/>
            <person name="Zhou S."/>
            <person name="Zhu Q."/>
            <person name="Bennetzen J.L."/>
            <person name="Dawe R.K."/>
            <person name="Jiang J."/>
            <person name="Jiang N."/>
            <person name="Presting G.G."/>
            <person name="Wessler S.R."/>
            <person name="Aluru S."/>
            <person name="Martienssen R.A."/>
            <person name="Clifton S.W."/>
            <person name="McCombie W.R."/>
            <person name="Wing R.A."/>
            <person name="Wilson R.K."/>
        </authorList>
    </citation>
    <scope>NUCLEOTIDE SEQUENCE [LARGE SCALE GENOMIC DNA]</scope>
    <source>
        <strain evidence="4">cv. B73</strain>
    </source>
</reference>
<dbReference type="AlphaFoldDB" id="A0A804PRN8"/>
<evidence type="ECO:0000313" key="4">
    <source>
        <dbReference type="Proteomes" id="UP000007305"/>
    </source>
</evidence>
<sequence>MPKTAAKDRAPYSRSTWMVTWLMLYSVLMYPITLSRISSASASLAMVTWHASSTLPTVMAQMCSSWTATTPSIPQSPLSSLVASISRGVLSINTSRMLRSIRIVVNSTTTEKTSVQMRSMTFHSGLYQMIAPPTMTPTLWTESPSTWSDSASMAVLVVMDTALFLLLVVVVGMAIVRIPMAVAMVMRMSMSMAVAVPVVMAQQHGHENVDGQPERRHGEHERPPHVAALADEPHDGLVHQYAGEQPDELDGDEGAEDLHPEEPVRLPRRRLPPGGPEREQRDGERRHVRQEVRRVGQDGQAVRLDAPHHLHRHEYDAEDHRDYQLPHRRRPLPGVLRGVAGVGEVAGCALAELAPCRSRS</sequence>
<feature type="compositionally biased region" description="Basic and acidic residues" evidence="1">
    <location>
        <begin position="305"/>
        <end position="319"/>
    </location>
</feature>
<evidence type="ECO:0000256" key="2">
    <source>
        <dbReference type="SAM" id="Phobius"/>
    </source>
</evidence>
<reference evidence="3" key="3">
    <citation type="submission" date="2021-05" db="UniProtKB">
        <authorList>
            <consortium name="EnsemblPlants"/>
        </authorList>
    </citation>
    <scope>IDENTIFICATION</scope>
    <source>
        <strain evidence="3">cv. B73</strain>
    </source>
</reference>
<feature type="compositionally biased region" description="Acidic residues" evidence="1">
    <location>
        <begin position="245"/>
        <end position="255"/>
    </location>
</feature>
<keyword evidence="2" id="KW-1133">Transmembrane helix</keyword>
<feature type="region of interest" description="Disordered" evidence="1">
    <location>
        <begin position="204"/>
        <end position="223"/>
    </location>
</feature>
<feature type="compositionally biased region" description="Basic and acidic residues" evidence="1">
    <location>
        <begin position="276"/>
        <end position="296"/>
    </location>
</feature>
<reference evidence="3" key="2">
    <citation type="submission" date="2019-07" db="EMBL/GenBank/DDBJ databases">
        <authorList>
            <person name="Seetharam A."/>
            <person name="Woodhouse M."/>
            <person name="Cannon E."/>
        </authorList>
    </citation>
    <scope>NUCLEOTIDE SEQUENCE [LARGE SCALE GENOMIC DNA]</scope>
    <source>
        <strain evidence="3">cv. B73</strain>
    </source>
</reference>
<feature type="transmembrane region" description="Helical" evidence="2">
    <location>
        <begin position="153"/>
        <end position="178"/>
    </location>
</feature>
<keyword evidence="2" id="KW-0472">Membrane</keyword>
<feature type="compositionally biased region" description="Basic and acidic residues" evidence="1">
    <location>
        <begin position="256"/>
        <end position="265"/>
    </location>
</feature>
<dbReference type="Gramene" id="Zm00001eb265010_T002">
    <property type="protein sequence ID" value="Zm00001eb265010_P002"/>
    <property type="gene ID" value="Zm00001eb265010"/>
</dbReference>
<feature type="region of interest" description="Disordered" evidence="1">
    <location>
        <begin position="244"/>
        <end position="319"/>
    </location>
</feature>